<gene>
    <name evidence="3" type="ORF">Hyperionvirus11_8</name>
</gene>
<evidence type="ECO:0000256" key="1">
    <source>
        <dbReference type="ARBA" id="ARBA00005662"/>
    </source>
</evidence>
<reference evidence="3" key="1">
    <citation type="submission" date="2018-10" db="EMBL/GenBank/DDBJ databases">
        <title>Hidden diversity of soil giant viruses.</title>
        <authorList>
            <person name="Schulz F."/>
            <person name="Alteio L."/>
            <person name="Goudeau D."/>
            <person name="Ryan E.M."/>
            <person name="Malmstrom R.R."/>
            <person name="Blanchard J."/>
            <person name="Woyke T."/>
        </authorList>
    </citation>
    <scope>NUCLEOTIDE SEQUENCE</scope>
    <source>
        <strain evidence="3">HYV1</strain>
    </source>
</reference>
<evidence type="ECO:0000313" key="3">
    <source>
        <dbReference type="EMBL" id="AYV83735.1"/>
    </source>
</evidence>
<dbReference type="SUPFAM" id="SSF56300">
    <property type="entry name" value="Metallo-dependent phosphatases"/>
    <property type="match status" value="1"/>
</dbReference>
<dbReference type="InterPro" id="IPR052169">
    <property type="entry name" value="CW_Biosynth-Accessory"/>
</dbReference>
<feature type="domain" description="Capsule synthesis protein CapA" evidence="2">
    <location>
        <begin position="5"/>
        <end position="245"/>
    </location>
</feature>
<dbReference type="InterPro" id="IPR019079">
    <property type="entry name" value="Capsule_synth_CapA"/>
</dbReference>
<proteinExistence type="inferred from homology"/>
<dbReference type="CDD" id="cd07381">
    <property type="entry name" value="MPP_CapA"/>
    <property type="match status" value="1"/>
</dbReference>
<dbReference type="Gene3D" id="3.60.21.10">
    <property type="match status" value="1"/>
</dbReference>
<organism evidence="3">
    <name type="scientific">Hyperionvirus sp</name>
    <dbReference type="NCBI Taxonomy" id="2487770"/>
    <lineage>
        <taxon>Viruses</taxon>
        <taxon>Varidnaviria</taxon>
        <taxon>Bamfordvirae</taxon>
        <taxon>Nucleocytoviricota</taxon>
        <taxon>Megaviricetes</taxon>
        <taxon>Imitervirales</taxon>
        <taxon>Mimiviridae</taxon>
        <taxon>Klosneuvirinae</taxon>
    </lineage>
</organism>
<dbReference type="InterPro" id="IPR029052">
    <property type="entry name" value="Metallo-depent_PP-like"/>
</dbReference>
<dbReference type="SMART" id="SM00854">
    <property type="entry name" value="PGA_cap"/>
    <property type="match status" value="1"/>
</dbReference>
<sequence length="331" mass="38215">MDETILFLAGDVMIGRSFNELFEEKPQYNIWGDTLTLLKKGDFFGINLETTITDRTKKFPDKVFNFRLGSRYKQILKLGHVTYANLANNHILDYGEMGLVDTINNLDSLNIIHTGAGKNLVEAMNPAFYDINGIKIGIISASDHPENFQADHTGGIYFIDLKSDLTDHIARITSIRSKVDILIFSMHHGANYVDRIPNNTIRFFHELIDNGVDIIHGHSAHHVLPIELYKNGYIFYGMGDFVDDYAVDEKYRNDLSFLAEIRIKNRKINQIKVHPTKILMLQVNLLDMADDDYRFVIDHTIMKQLGGKDYYHAYQKYKHKYNNLKRIIYCA</sequence>
<evidence type="ECO:0000259" key="2">
    <source>
        <dbReference type="SMART" id="SM00854"/>
    </source>
</evidence>
<accession>A0A3G5A923</accession>
<protein>
    <submittedName>
        <fullName evidence="3">Poly-gamma-glutamate synthesis protein (Capsule biosynthesis protein)</fullName>
    </submittedName>
</protein>
<dbReference type="Pfam" id="PF09587">
    <property type="entry name" value="PGA_cap"/>
    <property type="match status" value="1"/>
</dbReference>
<comment type="similarity">
    <text evidence="1">Belongs to the CapA family.</text>
</comment>
<name>A0A3G5A923_9VIRU</name>
<dbReference type="PANTHER" id="PTHR33393">
    <property type="entry name" value="POLYGLUTAMINE SYNTHESIS ACCESSORY PROTEIN RV0574C-RELATED"/>
    <property type="match status" value="1"/>
</dbReference>
<dbReference type="EMBL" id="MK072393">
    <property type="protein sequence ID" value="AYV83735.1"/>
    <property type="molecule type" value="Genomic_DNA"/>
</dbReference>
<dbReference type="PANTHER" id="PTHR33393:SF11">
    <property type="entry name" value="POLYGLUTAMINE SYNTHESIS ACCESSORY PROTEIN RV0574C-RELATED"/>
    <property type="match status" value="1"/>
</dbReference>